<dbReference type="AlphaFoldDB" id="T1JR44"/>
<proteinExistence type="predicted"/>
<evidence type="ECO:0000256" key="1">
    <source>
        <dbReference type="SAM" id="MobiDB-lite"/>
    </source>
</evidence>
<dbReference type="HOGENOM" id="CLU_974272_0_0_1"/>
<evidence type="ECO:0000313" key="2">
    <source>
        <dbReference type="EnsemblMetazoa" id="tetur01g05570.1"/>
    </source>
</evidence>
<protein>
    <submittedName>
        <fullName evidence="2">Uncharacterized protein</fullName>
    </submittedName>
</protein>
<name>T1JR44_TETUR</name>
<dbReference type="EMBL" id="CAEY01000444">
    <property type="status" value="NOT_ANNOTATED_CDS"/>
    <property type="molecule type" value="Genomic_DNA"/>
</dbReference>
<feature type="region of interest" description="Disordered" evidence="1">
    <location>
        <begin position="151"/>
        <end position="174"/>
    </location>
</feature>
<feature type="compositionally biased region" description="Polar residues" evidence="1">
    <location>
        <begin position="151"/>
        <end position="170"/>
    </location>
</feature>
<reference evidence="2" key="2">
    <citation type="submission" date="2015-06" db="UniProtKB">
        <authorList>
            <consortium name="EnsemblMetazoa"/>
        </authorList>
    </citation>
    <scope>IDENTIFICATION</scope>
</reference>
<dbReference type="Proteomes" id="UP000015104">
    <property type="component" value="Unassembled WGS sequence"/>
</dbReference>
<dbReference type="EnsemblMetazoa" id="tetur01g05570.1">
    <property type="protein sequence ID" value="tetur01g05570.1"/>
    <property type="gene ID" value="tetur01g05570"/>
</dbReference>
<sequence>MFSSKTMDVNETYQQQTLLSTETASLEQRMQEIASLPTFPSICPNDLETILNSLGTTEDMVNNHIDSAPEYTVYTNDYHMDLGHDSFERLRETSPKQITSNDVSQNYQCNNLQSDSVYDDFQLFSPSSINNNGPKSSSSFFSDISNASTPMETNFTRHSTQNSTQSSSGPFNELNRAAPASQLRLNYTYLQLKKSSSKDRDFKKILSLCTETSMVKEPFRPKVAKKIRAAYYTPINLKSEFLASQISLDEFQSIVMKEACAAFDAIALREP</sequence>
<accession>T1JR44</accession>
<evidence type="ECO:0000313" key="3">
    <source>
        <dbReference type="Proteomes" id="UP000015104"/>
    </source>
</evidence>
<keyword evidence="3" id="KW-1185">Reference proteome</keyword>
<organism evidence="2 3">
    <name type="scientific">Tetranychus urticae</name>
    <name type="common">Two-spotted spider mite</name>
    <dbReference type="NCBI Taxonomy" id="32264"/>
    <lineage>
        <taxon>Eukaryota</taxon>
        <taxon>Metazoa</taxon>
        <taxon>Ecdysozoa</taxon>
        <taxon>Arthropoda</taxon>
        <taxon>Chelicerata</taxon>
        <taxon>Arachnida</taxon>
        <taxon>Acari</taxon>
        <taxon>Acariformes</taxon>
        <taxon>Trombidiformes</taxon>
        <taxon>Prostigmata</taxon>
        <taxon>Eleutherengona</taxon>
        <taxon>Raphignathae</taxon>
        <taxon>Tetranychoidea</taxon>
        <taxon>Tetranychidae</taxon>
        <taxon>Tetranychus</taxon>
    </lineage>
</organism>
<reference evidence="3" key="1">
    <citation type="submission" date="2011-08" db="EMBL/GenBank/DDBJ databases">
        <authorList>
            <person name="Rombauts S."/>
        </authorList>
    </citation>
    <scope>NUCLEOTIDE SEQUENCE</scope>
    <source>
        <strain evidence="3">London</strain>
    </source>
</reference>